<reference evidence="1" key="1">
    <citation type="journal article" date="2020" name="Nature">
        <title>Giant virus diversity and host interactions through global metagenomics.</title>
        <authorList>
            <person name="Schulz F."/>
            <person name="Roux S."/>
            <person name="Paez-Espino D."/>
            <person name="Jungbluth S."/>
            <person name="Walsh D.A."/>
            <person name="Denef V.J."/>
            <person name="McMahon K.D."/>
            <person name="Konstantinidis K.T."/>
            <person name="Eloe-Fadrosh E.A."/>
            <person name="Kyrpides N.C."/>
            <person name="Woyke T."/>
        </authorList>
    </citation>
    <scope>NUCLEOTIDE SEQUENCE</scope>
    <source>
        <strain evidence="1">GVMAG-S-1038524-41</strain>
    </source>
</reference>
<evidence type="ECO:0000313" key="1">
    <source>
        <dbReference type="EMBL" id="QHU06720.1"/>
    </source>
</evidence>
<name>A0A6C0JPU2_9ZZZZ</name>
<protein>
    <submittedName>
        <fullName evidence="1">Uncharacterized protein</fullName>
    </submittedName>
</protein>
<sequence>MSRNTIFKCARCGVYPCNCASFCPGKRIGCCNSENSAKACAGAVSLTAQWDTGTRPCCPGNGEKYSTMGGQLSFCSLNGGKEYPNSHRVIAPYPLINTSDFAIPKNNPPPPSCTRNMRFPGYSNEGYKHTKKLPSTGFGIY</sequence>
<dbReference type="AlphaFoldDB" id="A0A6C0JPU2"/>
<proteinExistence type="predicted"/>
<dbReference type="EMBL" id="MN740667">
    <property type="protein sequence ID" value="QHU06720.1"/>
    <property type="molecule type" value="Genomic_DNA"/>
</dbReference>
<organism evidence="1">
    <name type="scientific">viral metagenome</name>
    <dbReference type="NCBI Taxonomy" id="1070528"/>
    <lineage>
        <taxon>unclassified sequences</taxon>
        <taxon>metagenomes</taxon>
        <taxon>organismal metagenomes</taxon>
    </lineage>
</organism>
<accession>A0A6C0JPU2</accession>